<keyword evidence="7 12" id="KW-0067">ATP-binding</keyword>
<evidence type="ECO:0000256" key="12">
    <source>
        <dbReference type="PIRSR" id="PIRSR000615-2"/>
    </source>
</evidence>
<dbReference type="InterPro" id="IPR001245">
    <property type="entry name" value="Ser-Thr/Tyr_kinase_cat_dom"/>
</dbReference>
<evidence type="ECO:0000256" key="9">
    <source>
        <dbReference type="ARBA" id="ARBA00023137"/>
    </source>
</evidence>
<evidence type="ECO:0000313" key="16">
    <source>
        <dbReference type="Proteomes" id="UP000887565"/>
    </source>
</evidence>
<evidence type="ECO:0000256" key="13">
    <source>
        <dbReference type="PIRSR" id="PIRSR000615-3"/>
    </source>
</evidence>
<evidence type="ECO:0000256" key="4">
    <source>
        <dbReference type="ARBA" id="ARBA00022679"/>
    </source>
</evidence>
<dbReference type="GO" id="GO:0005886">
    <property type="term" value="C:plasma membrane"/>
    <property type="evidence" value="ECO:0007669"/>
    <property type="project" value="TreeGrafter"/>
</dbReference>
<dbReference type="PROSITE" id="PS00107">
    <property type="entry name" value="PROTEIN_KINASE_ATP"/>
    <property type="match status" value="1"/>
</dbReference>
<dbReference type="Gene3D" id="1.10.510.10">
    <property type="entry name" value="Transferase(Phosphotransferase) domain 1"/>
    <property type="match status" value="1"/>
</dbReference>
<evidence type="ECO:0000256" key="10">
    <source>
        <dbReference type="ARBA" id="ARBA00051243"/>
    </source>
</evidence>
<dbReference type="GO" id="GO:0048680">
    <property type="term" value="P:positive regulation of axon regeneration"/>
    <property type="evidence" value="ECO:0007669"/>
    <property type="project" value="UniProtKB-ARBA"/>
</dbReference>
<feature type="binding site" evidence="13">
    <location>
        <position position="168"/>
    </location>
    <ligand>
        <name>Mg(2+)</name>
        <dbReference type="ChEBI" id="CHEBI:18420"/>
    </ligand>
</feature>
<dbReference type="SUPFAM" id="SSF56112">
    <property type="entry name" value="Protein kinase-like (PK-like)"/>
    <property type="match status" value="1"/>
</dbReference>
<evidence type="ECO:0000256" key="2">
    <source>
        <dbReference type="ARBA" id="ARBA00004308"/>
    </source>
</evidence>
<keyword evidence="8" id="KW-0472">Membrane</keyword>
<dbReference type="PROSITE" id="PS00109">
    <property type="entry name" value="PROTEIN_KINASE_TYR"/>
    <property type="match status" value="1"/>
</dbReference>
<evidence type="ECO:0000256" key="5">
    <source>
        <dbReference type="ARBA" id="ARBA00022741"/>
    </source>
</evidence>
<feature type="active site" description="Proton acceptor" evidence="11">
    <location>
        <position position="146"/>
    </location>
</feature>
<dbReference type="PIRSF" id="PIRSF000615">
    <property type="entry name" value="TyrPK_CSF1-R"/>
    <property type="match status" value="1"/>
</dbReference>
<dbReference type="InterPro" id="IPR011009">
    <property type="entry name" value="Kinase-like_dom_sf"/>
</dbReference>
<keyword evidence="9" id="KW-0829">Tyrosine-protein kinase</keyword>
<dbReference type="PROSITE" id="PS50011">
    <property type="entry name" value="PROTEIN_KINASE_DOM"/>
    <property type="match status" value="1"/>
</dbReference>
<evidence type="ECO:0000259" key="15">
    <source>
        <dbReference type="PROSITE" id="PS50011"/>
    </source>
</evidence>
<evidence type="ECO:0000256" key="8">
    <source>
        <dbReference type="ARBA" id="ARBA00023136"/>
    </source>
</evidence>
<dbReference type="GO" id="GO:0046872">
    <property type="term" value="F:metal ion binding"/>
    <property type="evidence" value="ECO:0007669"/>
    <property type="project" value="UniProtKB-KW"/>
</dbReference>
<dbReference type="Pfam" id="PF07714">
    <property type="entry name" value="PK_Tyr_Ser-Thr"/>
    <property type="match status" value="1"/>
</dbReference>
<evidence type="ECO:0000256" key="11">
    <source>
        <dbReference type="PIRSR" id="PIRSR000615-1"/>
    </source>
</evidence>
<dbReference type="GO" id="GO:0007169">
    <property type="term" value="P:cell surface receptor protein tyrosine kinase signaling pathway"/>
    <property type="evidence" value="ECO:0007669"/>
    <property type="project" value="TreeGrafter"/>
</dbReference>
<evidence type="ECO:0000256" key="14">
    <source>
        <dbReference type="PROSITE-ProRule" id="PRU10141"/>
    </source>
</evidence>
<dbReference type="SMART" id="SM00219">
    <property type="entry name" value="TyrKc"/>
    <property type="match status" value="1"/>
</dbReference>
<dbReference type="GO" id="GO:0043235">
    <property type="term" value="C:receptor complex"/>
    <property type="evidence" value="ECO:0007669"/>
    <property type="project" value="TreeGrafter"/>
</dbReference>
<dbReference type="InterPro" id="IPR020635">
    <property type="entry name" value="Tyr_kinase_cat_dom"/>
</dbReference>
<feature type="binding site" evidence="14">
    <location>
        <position position="51"/>
    </location>
    <ligand>
        <name>ATP</name>
        <dbReference type="ChEBI" id="CHEBI:30616"/>
    </ligand>
</feature>
<dbReference type="InterPro" id="IPR000719">
    <property type="entry name" value="Prot_kinase_dom"/>
</dbReference>
<evidence type="ECO:0000256" key="6">
    <source>
        <dbReference type="ARBA" id="ARBA00022777"/>
    </source>
</evidence>
<sequence>FSGTCLQRPIRAPKTRYKESDLEIISQLGAGNFGEVFKVRIKSENIIAAMKTLKDSVSQADRDGFQKELDMMKSMMHENVVQFIGTVVPEKKTDTTMKILLELINQGSLDKLLRKKKVTTRGKVKICTQVANGMKYLHHHSIIHRDLAARNILVNMAQTGAITAKVSDFGLSRRDDAGRGYELKSSQKLPLKWMAPECFQMRRWTKHSDIWSFGILMWEVYEDGKDPYSEPNMPSTSAALSRFISNGNHPPRPVGLNDGIWDIMLACWRKQPTERPSFEEIVDQIRNFHDRSSSGSR</sequence>
<proteinExistence type="predicted"/>
<dbReference type="CDD" id="cd00192">
    <property type="entry name" value="PTKc"/>
    <property type="match status" value="1"/>
</dbReference>
<reference evidence="17" key="1">
    <citation type="submission" date="2022-11" db="UniProtKB">
        <authorList>
            <consortium name="WormBaseParasite"/>
        </authorList>
    </citation>
    <scope>IDENTIFICATION</scope>
</reference>
<dbReference type="InterPro" id="IPR050122">
    <property type="entry name" value="RTK"/>
</dbReference>
<accession>A0A915L6B3</accession>
<comment type="catalytic activity">
    <reaction evidence="10">
        <text>L-tyrosyl-[protein] + ATP = O-phospho-L-tyrosyl-[protein] + ADP + H(+)</text>
        <dbReference type="Rhea" id="RHEA:10596"/>
        <dbReference type="Rhea" id="RHEA-COMP:10136"/>
        <dbReference type="Rhea" id="RHEA-COMP:20101"/>
        <dbReference type="ChEBI" id="CHEBI:15378"/>
        <dbReference type="ChEBI" id="CHEBI:30616"/>
        <dbReference type="ChEBI" id="CHEBI:46858"/>
        <dbReference type="ChEBI" id="CHEBI:61978"/>
        <dbReference type="ChEBI" id="CHEBI:456216"/>
        <dbReference type="EC" id="2.7.10.1"/>
    </reaction>
</comment>
<keyword evidence="13" id="KW-0460">Magnesium</keyword>
<dbReference type="GO" id="GO:0005524">
    <property type="term" value="F:ATP binding"/>
    <property type="evidence" value="ECO:0007669"/>
    <property type="project" value="UniProtKB-UniRule"/>
</dbReference>
<dbReference type="PRINTS" id="PR00109">
    <property type="entry name" value="TYRKINASE"/>
</dbReference>
<keyword evidence="16" id="KW-1185">Reference proteome</keyword>
<feature type="binding site" evidence="13">
    <location>
        <position position="151"/>
    </location>
    <ligand>
        <name>Mg(2+)</name>
        <dbReference type="ChEBI" id="CHEBI:18420"/>
    </ligand>
</feature>
<keyword evidence="4" id="KW-0808">Transferase</keyword>
<dbReference type="EC" id="2.7.10.1" evidence="3"/>
<dbReference type="AlphaFoldDB" id="A0A915L6B3"/>
<comment type="subcellular location">
    <subcellularLocation>
        <location evidence="2">Endomembrane system</location>
    </subcellularLocation>
    <subcellularLocation>
        <location evidence="1">Membrane</location>
        <topology evidence="1">Single-pass membrane protein</topology>
    </subcellularLocation>
</comment>
<dbReference type="OMA" id="WDIMLAC"/>
<name>A0A915L6B3_ROMCU</name>
<dbReference type="InterPro" id="IPR008266">
    <property type="entry name" value="Tyr_kinase_AS"/>
</dbReference>
<feature type="binding site" evidence="12">
    <location>
        <position position="150"/>
    </location>
    <ligand>
        <name>ATP</name>
        <dbReference type="ChEBI" id="CHEBI:30616"/>
    </ligand>
</feature>
<evidence type="ECO:0000256" key="7">
    <source>
        <dbReference type="ARBA" id="ARBA00022840"/>
    </source>
</evidence>
<dbReference type="Proteomes" id="UP000887565">
    <property type="component" value="Unplaced"/>
</dbReference>
<dbReference type="WBParaSite" id="nRc.2.0.1.t46635-RA">
    <property type="protein sequence ID" value="nRc.2.0.1.t46635-RA"/>
    <property type="gene ID" value="nRc.2.0.1.g46635"/>
</dbReference>
<dbReference type="InterPro" id="IPR017441">
    <property type="entry name" value="Protein_kinase_ATP_BS"/>
</dbReference>
<dbReference type="FunFam" id="1.10.510.10:FF:001512">
    <property type="entry name" value="Receptor tyrosine-protein kinase erbB-2"/>
    <property type="match status" value="1"/>
</dbReference>
<dbReference type="GO" id="GO:0004714">
    <property type="term" value="F:transmembrane receptor protein tyrosine kinase activity"/>
    <property type="evidence" value="ECO:0007669"/>
    <property type="project" value="UniProtKB-EC"/>
</dbReference>
<organism evidence="16 17">
    <name type="scientific">Romanomermis culicivorax</name>
    <name type="common">Nematode worm</name>
    <dbReference type="NCBI Taxonomy" id="13658"/>
    <lineage>
        <taxon>Eukaryota</taxon>
        <taxon>Metazoa</taxon>
        <taxon>Ecdysozoa</taxon>
        <taxon>Nematoda</taxon>
        <taxon>Enoplea</taxon>
        <taxon>Dorylaimia</taxon>
        <taxon>Mermithida</taxon>
        <taxon>Mermithoidea</taxon>
        <taxon>Mermithidae</taxon>
        <taxon>Romanomermis</taxon>
    </lineage>
</organism>
<dbReference type="PANTHER" id="PTHR24416">
    <property type="entry name" value="TYROSINE-PROTEIN KINASE RECEPTOR"/>
    <property type="match status" value="1"/>
</dbReference>
<protein>
    <recommendedName>
        <fullName evidence="3">receptor protein-tyrosine kinase</fullName>
        <ecNumber evidence="3">2.7.10.1</ecNumber>
    </recommendedName>
</protein>
<feature type="domain" description="Protein kinase" evidence="15">
    <location>
        <begin position="22"/>
        <end position="292"/>
    </location>
</feature>
<keyword evidence="5 12" id="KW-0547">Nucleotide-binding</keyword>
<evidence type="ECO:0000256" key="3">
    <source>
        <dbReference type="ARBA" id="ARBA00011902"/>
    </source>
</evidence>
<dbReference type="GO" id="GO:0012505">
    <property type="term" value="C:endomembrane system"/>
    <property type="evidence" value="ECO:0007669"/>
    <property type="project" value="UniProtKB-SubCell"/>
</dbReference>
<evidence type="ECO:0000256" key="1">
    <source>
        <dbReference type="ARBA" id="ARBA00004167"/>
    </source>
</evidence>
<dbReference type="PANTHER" id="PTHR24416:SF621">
    <property type="entry name" value="TYROSINE KINASE RECEPTOR CAD96CA"/>
    <property type="match status" value="1"/>
</dbReference>
<keyword evidence="13" id="KW-0479">Metal-binding</keyword>
<evidence type="ECO:0000313" key="17">
    <source>
        <dbReference type="WBParaSite" id="nRc.2.0.1.t46635-RA"/>
    </source>
</evidence>
<keyword evidence="6" id="KW-0418">Kinase</keyword>
<dbReference type="GO" id="GO:0061564">
    <property type="term" value="P:axon development"/>
    <property type="evidence" value="ECO:0007669"/>
    <property type="project" value="UniProtKB-ARBA"/>
</dbReference>